<keyword evidence="1" id="KW-0472">Membrane</keyword>
<evidence type="ECO:0000256" key="1">
    <source>
        <dbReference type="SAM" id="Phobius"/>
    </source>
</evidence>
<proteinExistence type="predicted"/>
<reference evidence="2 3" key="1">
    <citation type="submission" date="2017-07" db="EMBL/GenBank/DDBJ databases">
        <authorList>
            <person name="Sun Z.S."/>
            <person name="Albrecht U."/>
            <person name="Echele G."/>
            <person name="Lee C.C."/>
        </authorList>
    </citation>
    <scope>NUCLEOTIDE SEQUENCE [LARGE SCALE GENOMIC DNA]</scope>
    <source>
        <strain evidence="2 3">CGMCC 1.12710</strain>
    </source>
</reference>
<dbReference type="EMBL" id="FZQA01000008">
    <property type="protein sequence ID" value="SNT75478.1"/>
    <property type="molecule type" value="Genomic_DNA"/>
</dbReference>
<feature type="transmembrane region" description="Helical" evidence="1">
    <location>
        <begin position="31"/>
        <end position="49"/>
    </location>
</feature>
<keyword evidence="3" id="KW-1185">Reference proteome</keyword>
<evidence type="ECO:0000313" key="2">
    <source>
        <dbReference type="EMBL" id="SNT75478.1"/>
    </source>
</evidence>
<organism evidence="2 3">
    <name type="scientific">Amphiplicatus metriothermophilus</name>
    <dbReference type="NCBI Taxonomy" id="1519374"/>
    <lineage>
        <taxon>Bacteria</taxon>
        <taxon>Pseudomonadati</taxon>
        <taxon>Pseudomonadota</taxon>
        <taxon>Alphaproteobacteria</taxon>
        <taxon>Parvularculales</taxon>
        <taxon>Parvularculaceae</taxon>
        <taxon>Amphiplicatus</taxon>
    </lineage>
</organism>
<dbReference type="Proteomes" id="UP000198346">
    <property type="component" value="Unassembled WGS sequence"/>
</dbReference>
<keyword evidence="1" id="KW-1133">Transmembrane helix</keyword>
<keyword evidence="1" id="KW-0812">Transmembrane</keyword>
<dbReference type="AlphaFoldDB" id="A0A239PZG7"/>
<feature type="transmembrane region" description="Helical" evidence="1">
    <location>
        <begin position="61"/>
        <end position="82"/>
    </location>
</feature>
<gene>
    <name evidence="2" type="ORF">SAMN06297382_2760</name>
</gene>
<sequence>MNDPRSEEALQRGAAEEKKYWLDDPRNVDKIWYGLIGICALLLVADFVVEKHPYFELENAPNFYGFYGFVACFLLVVAAAQLRKVLMRDEDYYQRLDAEYEARAENERDEGSAH</sequence>
<protein>
    <submittedName>
        <fullName evidence="2">Uncharacterized protein</fullName>
    </submittedName>
</protein>
<evidence type="ECO:0000313" key="3">
    <source>
        <dbReference type="Proteomes" id="UP000198346"/>
    </source>
</evidence>
<name>A0A239PZG7_9PROT</name>
<dbReference type="RefSeq" id="WP_183233987.1">
    <property type="nucleotide sequence ID" value="NZ_FZQA01000008.1"/>
</dbReference>
<accession>A0A239PZG7</accession>